<evidence type="ECO:0000313" key="1">
    <source>
        <dbReference type="EMBL" id="MDR6218312.1"/>
    </source>
</evidence>
<comment type="caution">
    <text evidence="1">The sequence shown here is derived from an EMBL/GenBank/DDBJ whole genome shotgun (WGS) entry which is preliminary data.</text>
</comment>
<protein>
    <submittedName>
        <fullName evidence="1">Uncharacterized protein</fullName>
    </submittedName>
</protein>
<evidence type="ECO:0000313" key="2">
    <source>
        <dbReference type="Proteomes" id="UP001185331"/>
    </source>
</evidence>
<dbReference type="RefSeq" id="WP_309854689.1">
    <property type="nucleotide sequence ID" value="NZ_JAVDQJ010000005.1"/>
</dbReference>
<dbReference type="EMBL" id="JAVDQK010000004">
    <property type="protein sequence ID" value="MDR6218312.1"/>
    <property type="molecule type" value="Genomic_DNA"/>
</dbReference>
<accession>A0AAE3XD56</accession>
<gene>
    <name evidence="1" type="ORF">J2Y00_001875</name>
</gene>
<proteinExistence type="predicted"/>
<dbReference type="AlphaFoldDB" id="A0AAE3XD56"/>
<organism evidence="1 2">
    <name type="scientific">Deinococcus soli</name>
    <name type="common">ex Cha et al. 2016</name>
    <dbReference type="NCBI Taxonomy" id="1309411"/>
    <lineage>
        <taxon>Bacteria</taxon>
        <taxon>Thermotogati</taxon>
        <taxon>Deinococcota</taxon>
        <taxon>Deinococci</taxon>
        <taxon>Deinococcales</taxon>
        <taxon>Deinococcaceae</taxon>
        <taxon>Deinococcus</taxon>
    </lineage>
</organism>
<name>A0AAE3XD56_9DEIO</name>
<dbReference type="Proteomes" id="UP001185331">
    <property type="component" value="Unassembled WGS sequence"/>
</dbReference>
<reference evidence="1" key="1">
    <citation type="submission" date="2023-07" db="EMBL/GenBank/DDBJ databases">
        <title>Sorghum-associated microbial communities from plants grown in Nebraska, USA.</title>
        <authorList>
            <person name="Schachtman D."/>
        </authorList>
    </citation>
    <scope>NUCLEOTIDE SEQUENCE</scope>
    <source>
        <strain evidence="1">BE330</strain>
    </source>
</reference>
<sequence length="63" mass="7203">MSPYDVERISPWDIAYTQYFSVTRNGAPICRTYTEEMARDIQRGLELLEFARTLTPTSAPDAS</sequence>